<evidence type="ECO:0000313" key="1">
    <source>
        <dbReference type="EMBL" id="EKO38783.1"/>
    </source>
</evidence>
<organism evidence="1 2">
    <name type="scientific">Solidesulfovibrio magneticus str. Maddingley MBC34</name>
    <dbReference type="NCBI Taxonomy" id="1206767"/>
    <lineage>
        <taxon>Bacteria</taxon>
        <taxon>Pseudomonadati</taxon>
        <taxon>Thermodesulfobacteriota</taxon>
        <taxon>Desulfovibrionia</taxon>
        <taxon>Desulfovibrionales</taxon>
        <taxon>Desulfovibrionaceae</taxon>
        <taxon>Solidesulfovibrio</taxon>
    </lineage>
</organism>
<reference evidence="1 2" key="1">
    <citation type="submission" date="2012-07" db="EMBL/GenBank/DDBJ databases">
        <title>Draft genome sequence of Desulfovibrio magneticus str. Maddingley MBC34 obtained from a metagenomic sequence of a methanogenic enrichment isolated from coal-seam formation water in Victoria, Australia.</title>
        <authorList>
            <person name="Greenfield P."/>
            <person name="Hendry P."/>
            <person name="Li D."/>
            <person name="Rosewarne C.P."/>
            <person name="Tran-Dinh N."/>
            <person name="Elbourne L.D.H."/>
            <person name="Paulsen I.T."/>
            <person name="Midgley D.J."/>
        </authorList>
    </citation>
    <scope>NUCLEOTIDE SEQUENCE [LARGE SCALE GENOMIC DNA]</scope>
    <source>
        <strain evidence="2">Maddingley MBC34</strain>
    </source>
</reference>
<comment type="caution">
    <text evidence="1">The sequence shown here is derived from an EMBL/GenBank/DDBJ whole genome shotgun (WGS) entry which is preliminary data.</text>
</comment>
<dbReference type="PATRIC" id="fig|1206767.3.peg.2456"/>
<proteinExistence type="predicted"/>
<dbReference type="Proteomes" id="UP000006272">
    <property type="component" value="Unassembled WGS sequence"/>
</dbReference>
<evidence type="ECO:0000313" key="2">
    <source>
        <dbReference type="Proteomes" id="UP000006272"/>
    </source>
</evidence>
<accession>K6H8F1</accession>
<dbReference type="AlphaFoldDB" id="K6H8F1"/>
<protein>
    <submittedName>
        <fullName evidence="1">Uncharacterized protein</fullName>
    </submittedName>
</protein>
<sequence>MQKIPLSLAKPGMILAKPVARPDGIAVAAAGSELSQGILDRFDSMGVSHLVVEGEPVQLDGAPGGTSYDKRLERLDYLFRKFPDDKWMGQIKRLFDHYFRMKAAAVVAMAEAAKAARAAAVAEPTAEGEAEAEAGGKAKDARHA</sequence>
<name>K6H8F1_9BACT</name>
<dbReference type="EMBL" id="ALAO01000211">
    <property type="protein sequence ID" value="EKO38783.1"/>
    <property type="molecule type" value="Genomic_DNA"/>
</dbReference>
<gene>
    <name evidence="1" type="ORF">B193_2510</name>
</gene>